<dbReference type="PANTHER" id="PTHR12149">
    <property type="entry name" value="FRUCTOSAMINE 3 KINASE-RELATED PROTEIN"/>
    <property type="match status" value="1"/>
</dbReference>
<comment type="catalytic activity">
    <reaction evidence="2">
        <text>N(6)-D-ribulosyl-L-lysyl-[protein] + ATP = N(6)-(3-O-phospho-D-ribulosyl)-L-lysyl-[protein] + ADP + H(+)</text>
        <dbReference type="Rhea" id="RHEA:48432"/>
        <dbReference type="Rhea" id="RHEA-COMP:12103"/>
        <dbReference type="Rhea" id="RHEA-COMP:12104"/>
        <dbReference type="ChEBI" id="CHEBI:15378"/>
        <dbReference type="ChEBI" id="CHEBI:30616"/>
        <dbReference type="ChEBI" id="CHEBI:90418"/>
        <dbReference type="ChEBI" id="CHEBI:90420"/>
        <dbReference type="ChEBI" id="CHEBI:456216"/>
        <dbReference type="EC" id="2.7.1.172"/>
    </reaction>
    <physiologicalReaction direction="left-to-right" evidence="2">
        <dbReference type="Rhea" id="RHEA:48433"/>
    </physiologicalReaction>
</comment>
<dbReference type="Proteomes" id="UP001608902">
    <property type="component" value="Unassembled WGS sequence"/>
</dbReference>
<evidence type="ECO:0000313" key="4">
    <source>
        <dbReference type="Proteomes" id="UP001608902"/>
    </source>
</evidence>
<reference evidence="3 4" key="1">
    <citation type="submission" date="2024-08" db="EMBL/GenBank/DDBJ databases">
        <title>Gnathostoma spinigerum genome.</title>
        <authorList>
            <person name="Gonzalez-Bertolin B."/>
            <person name="Monzon S."/>
            <person name="Zaballos A."/>
            <person name="Jimenez P."/>
            <person name="Dekumyoy P."/>
            <person name="Varona S."/>
            <person name="Cuesta I."/>
            <person name="Sumanam S."/>
            <person name="Adisakwattana P."/>
            <person name="Gasser R.B."/>
            <person name="Hernandez-Gonzalez A."/>
            <person name="Young N.D."/>
            <person name="Perteguer M.J."/>
        </authorList>
    </citation>
    <scope>NUCLEOTIDE SEQUENCE [LARGE SCALE GENOMIC DNA]</scope>
    <source>
        <strain evidence="3">AL3</strain>
        <tissue evidence="3">Liver</tissue>
    </source>
</reference>
<dbReference type="SUPFAM" id="SSF56112">
    <property type="entry name" value="Protein kinase-like (PK-like)"/>
    <property type="match status" value="1"/>
</dbReference>
<sequence>DGPVIFDPASFYGHSEFEMGILTMFGGFSQDFFTAYHSLIPKSEGFAERVRLYELFHHFNHWNHFGRGYRGGTISIMKSLC</sequence>
<dbReference type="AlphaFoldDB" id="A0ABD6F387"/>
<dbReference type="PANTHER" id="PTHR12149:SF8">
    <property type="entry name" value="PROTEIN-RIBULOSAMINE 3-KINASE"/>
    <property type="match status" value="1"/>
</dbReference>
<accession>A0ABD6F387</accession>
<evidence type="ECO:0000256" key="2">
    <source>
        <dbReference type="ARBA" id="ARBA00048655"/>
    </source>
</evidence>
<dbReference type="InterPro" id="IPR016477">
    <property type="entry name" value="Fructo-/Ketosamine-3-kinase"/>
</dbReference>
<dbReference type="Gene3D" id="3.90.1200.10">
    <property type="match status" value="1"/>
</dbReference>
<protein>
    <recommendedName>
        <fullName evidence="1">protein-ribulosamine 3-kinase</fullName>
        <ecNumber evidence="1">2.7.1.172</ecNumber>
    </recommendedName>
</protein>
<organism evidence="3 4">
    <name type="scientific">Gnathostoma spinigerum</name>
    <dbReference type="NCBI Taxonomy" id="75299"/>
    <lineage>
        <taxon>Eukaryota</taxon>
        <taxon>Metazoa</taxon>
        <taxon>Ecdysozoa</taxon>
        <taxon>Nematoda</taxon>
        <taxon>Chromadorea</taxon>
        <taxon>Rhabditida</taxon>
        <taxon>Spirurina</taxon>
        <taxon>Gnathostomatomorpha</taxon>
        <taxon>Gnathostomatoidea</taxon>
        <taxon>Gnathostomatidae</taxon>
        <taxon>Gnathostoma</taxon>
    </lineage>
</organism>
<comment type="caution">
    <text evidence="3">The sequence shown here is derived from an EMBL/GenBank/DDBJ whole genome shotgun (WGS) entry which is preliminary data.</text>
</comment>
<dbReference type="GO" id="GO:0102193">
    <property type="term" value="F:protein-ribulosamine 3-kinase activity"/>
    <property type="evidence" value="ECO:0007669"/>
    <property type="project" value="UniProtKB-EC"/>
</dbReference>
<evidence type="ECO:0000313" key="3">
    <source>
        <dbReference type="EMBL" id="MFH4983700.1"/>
    </source>
</evidence>
<gene>
    <name evidence="3" type="ORF">AB6A40_010409</name>
</gene>
<proteinExistence type="predicted"/>
<feature type="non-terminal residue" evidence="3">
    <location>
        <position position="1"/>
    </location>
</feature>
<keyword evidence="4" id="KW-1185">Reference proteome</keyword>
<dbReference type="EC" id="2.7.1.172" evidence="1"/>
<dbReference type="InterPro" id="IPR011009">
    <property type="entry name" value="Kinase-like_dom_sf"/>
</dbReference>
<name>A0ABD6F387_9BILA</name>
<dbReference type="EMBL" id="JBGFUD010013374">
    <property type="protein sequence ID" value="MFH4983700.1"/>
    <property type="molecule type" value="Genomic_DNA"/>
</dbReference>
<evidence type="ECO:0000256" key="1">
    <source>
        <dbReference type="ARBA" id="ARBA00011961"/>
    </source>
</evidence>
<dbReference type="Pfam" id="PF03881">
    <property type="entry name" value="Fructosamin_kin"/>
    <property type="match status" value="1"/>
</dbReference>